<dbReference type="InterPro" id="IPR043129">
    <property type="entry name" value="ATPase_NBD"/>
</dbReference>
<keyword evidence="2 6" id="KW-0808">Transferase</keyword>
<feature type="domain" description="Hexokinase N-terminal" evidence="8">
    <location>
        <begin position="88"/>
        <end position="274"/>
    </location>
</feature>
<sequence>MESHLRLPTIIAMLTIQTALLAIVNIFLRTRLVLLTRLHLAIWPSCRWDEKKHEADVDEKLRLLLPRESFSHGQAFLERVEMTLRTPLSTSSLLMLSHRLKAQYLERIQDPICMLPSFNHQLPTGDERGRFLALDLGGSTLRVALVELTGSSLEVHDKCQILSQKSFPITSPVKALRGMPFFHWLAERIEETLVGQYLPEPSLPMGVSWSFPIEQTSHQSGRLLQMGKGFLAAEGLLRQDLGQLIESCCHQRGLNVRLHAIINDSSATLLSTAYLAPATRFALILGTGVNAAVHLPVGLFGAAKFGIRPSEWFASAQHVIVNTEMSMMGHDILPTSKWDDSLRAHHPNPDFQPLETLVSGGHLGEIIRLILVDAIESAGFFGGIVPPSLREKYSLSTETISQVEQNHSTQLSTARHLFSERHPTTNPPSDQDLEALHLIASHVIYRASCLVAAGIHALWHFRNEVEGISAPQFSHTIVAYNGSVIENYPGFRAACQVHLDLLVQASGGNAGMVELAHARESSLIGAAIACAVST</sequence>
<dbReference type="InterPro" id="IPR001312">
    <property type="entry name" value="Hexokinase"/>
</dbReference>
<dbReference type="Pfam" id="PF00349">
    <property type="entry name" value="Hexokinase_1"/>
    <property type="match status" value="1"/>
</dbReference>
<keyword evidence="6" id="KW-0324">Glycolysis</keyword>
<dbReference type="GO" id="GO:0005524">
    <property type="term" value="F:ATP binding"/>
    <property type="evidence" value="ECO:0007669"/>
    <property type="project" value="UniProtKB-UniRule"/>
</dbReference>
<dbReference type="PANTHER" id="PTHR19443">
    <property type="entry name" value="HEXOKINASE"/>
    <property type="match status" value="1"/>
</dbReference>
<dbReference type="GO" id="GO:0005536">
    <property type="term" value="F:D-glucose binding"/>
    <property type="evidence" value="ECO:0007669"/>
    <property type="project" value="InterPro"/>
</dbReference>
<dbReference type="InterPro" id="IPR022672">
    <property type="entry name" value="Hexokinase_N"/>
</dbReference>
<dbReference type="Gene3D" id="3.40.367.20">
    <property type="match status" value="1"/>
</dbReference>
<keyword evidence="7" id="KW-1133">Transmembrane helix</keyword>
<keyword evidence="5 6" id="KW-0067">ATP-binding</keyword>
<comment type="similarity">
    <text evidence="1 6">Belongs to the hexokinase family.</text>
</comment>
<feature type="transmembrane region" description="Helical" evidence="7">
    <location>
        <begin position="6"/>
        <end position="28"/>
    </location>
</feature>
<keyword evidence="7" id="KW-0812">Transmembrane</keyword>
<dbReference type="Pfam" id="PF03727">
    <property type="entry name" value="Hexokinase_2"/>
    <property type="match status" value="1"/>
</dbReference>
<keyword evidence="4 6" id="KW-0418">Kinase</keyword>
<evidence type="ECO:0000256" key="1">
    <source>
        <dbReference type="ARBA" id="ARBA00009225"/>
    </source>
</evidence>
<dbReference type="GO" id="GO:0001678">
    <property type="term" value="P:intracellular glucose homeostasis"/>
    <property type="evidence" value="ECO:0007669"/>
    <property type="project" value="InterPro"/>
</dbReference>
<dbReference type="PRINTS" id="PR00475">
    <property type="entry name" value="HEXOKINASE"/>
</dbReference>
<reference evidence="10 11" key="1">
    <citation type="submission" date="2017-11" db="EMBL/GenBank/DDBJ databases">
        <authorList>
            <person name="Kracher B."/>
        </authorList>
    </citation>
    <scope>NUCLEOTIDE SEQUENCE [LARGE SCALE GENOMIC DNA]</scope>
    <source>
        <strain evidence="10 11">RACE1</strain>
    </source>
</reference>
<evidence type="ECO:0000256" key="7">
    <source>
        <dbReference type="SAM" id="Phobius"/>
    </source>
</evidence>
<evidence type="ECO:0000313" key="10">
    <source>
        <dbReference type="EMBL" id="SZE99754.1"/>
    </source>
</evidence>
<keyword evidence="3 6" id="KW-0547">Nucleotide-binding</keyword>
<dbReference type="GO" id="GO:0008865">
    <property type="term" value="F:fructokinase activity"/>
    <property type="evidence" value="ECO:0007669"/>
    <property type="project" value="TreeGrafter"/>
</dbReference>
<dbReference type="GO" id="GO:0019158">
    <property type="term" value="F:mannokinase activity"/>
    <property type="evidence" value="ECO:0007669"/>
    <property type="project" value="TreeGrafter"/>
</dbReference>
<evidence type="ECO:0000259" key="9">
    <source>
        <dbReference type="Pfam" id="PF03727"/>
    </source>
</evidence>
<protein>
    <recommendedName>
        <fullName evidence="6">Phosphotransferase</fullName>
        <ecNumber evidence="6">2.7.1.-</ecNumber>
    </recommendedName>
</protein>
<dbReference type="GO" id="GO:0006013">
    <property type="term" value="P:mannose metabolic process"/>
    <property type="evidence" value="ECO:0007669"/>
    <property type="project" value="TreeGrafter"/>
</dbReference>
<dbReference type="GO" id="GO:0006096">
    <property type="term" value="P:glycolytic process"/>
    <property type="evidence" value="ECO:0007669"/>
    <property type="project" value="UniProtKB-UniPathway"/>
</dbReference>
<dbReference type="UniPathway" id="UPA00109">
    <property type="reaction ID" value="UER00180"/>
</dbReference>
<feature type="domain" description="Hexokinase C-terminal" evidence="9">
    <location>
        <begin position="281"/>
        <end position="532"/>
    </location>
</feature>
<evidence type="ECO:0000256" key="2">
    <source>
        <dbReference type="ARBA" id="ARBA00022679"/>
    </source>
</evidence>
<dbReference type="AlphaFoldDB" id="A0A383UJ65"/>
<evidence type="ECO:0000256" key="5">
    <source>
        <dbReference type="ARBA" id="ARBA00022840"/>
    </source>
</evidence>
<dbReference type="PROSITE" id="PS51748">
    <property type="entry name" value="HEXOKINASE_2"/>
    <property type="match status" value="1"/>
</dbReference>
<dbReference type="InterPro" id="IPR022673">
    <property type="entry name" value="Hexokinase_C"/>
</dbReference>
<dbReference type="VEuPathDB" id="FungiDB:BLGHR1_10486"/>
<dbReference type="GO" id="GO:0006006">
    <property type="term" value="P:glucose metabolic process"/>
    <property type="evidence" value="ECO:0007669"/>
    <property type="project" value="TreeGrafter"/>
</dbReference>
<evidence type="ECO:0000256" key="6">
    <source>
        <dbReference type="RuleBase" id="RU362007"/>
    </source>
</evidence>
<evidence type="ECO:0000256" key="4">
    <source>
        <dbReference type="ARBA" id="ARBA00022777"/>
    </source>
</evidence>
<dbReference type="PANTHER" id="PTHR19443:SF24">
    <property type="entry name" value="PHOSPHOTRANSFERASE"/>
    <property type="match status" value="1"/>
</dbReference>
<organism evidence="10 11">
    <name type="scientific">Blumeria hordei</name>
    <name type="common">Barley powdery mildew</name>
    <name type="synonym">Blumeria graminis f. sp. hordei</name>
    <dbReference type="NCBI Taxonomy" id="2867405"/>
    <lineage>
        <taxon>Eukaryota</taxon>
        <taxon>Fungi</taxon>
        <taxon>Dikarya</taxon>
        <taxon>Ascomycota</taxon>
        <taxon>Pezizomycotina</taxon>
        <taxon>Leotiomycetes</taxon>
        <taxon>Erysiphales</taxon>
        <taxon>Erysiphaceae</taxon>
        <taxon>Blumeria</taxon>
    </lineage>
</organism>
<dbReference type="SUPFAM" id="SSF53067">
    <property type="entry name" value="Actin-like ATPase domain"/>
    <property type="match status" value="2"/>
</dbReference>
<dbReference type="Proteomes" id="UP000275772">
    <property type="component" value="Unassembled WGS sequence"/>
</dbReference>
<accession>A0A383UJ65</accession>
<evidence type="ECO:0000256" key="3">
    <source>
        <dbReference type="ARBA" id="ARBA00022741"/>
    </source>
</evidence>
<dbReference type="EC" id="2.7.1.-" evidence="6"/>
<evidence type="ECO:0000259" key="8">
    <source>
        <dbReference type="Pfam" id="PF00349"/>
    </source>
</evidence>
<proteinExistence type="inferred from homology"/>
<keyword evidence="7" id="KW-0472">Membrane</keyword>
<dbReference type="GO" id="GO:0005739">
    <property type="term" value="C:mitochondrion"/>
    <property type="evidence" value="ECO:0007669"/>
    <property type="project" value="TreeGrafter"/>
</dbReference>
<dbReference type="GO" id="GO:0004340">
    <property type="term" value="F:glucokinase activity"/>
    <property type="evidence" value="ECO:0007669"/>
    <property type="project" value="TreeGrafter"/>
</dbReference>
<name>A0A383UJ65_BLUHO</name>
<dbReference type="GO" id="GO:0005829">
    <property type="term" value="C:cytosol"/>
    <property type="evidence" value="ECO:0007669"/>
    <property type="project" value="TreeGrafter"/>
</dbReference>
<evidence type="ECO:0000313" key="11">
    <source>
        <dbReference type="Proteomes" id="UP000275772"/>
    </source>
</evidence>
<dbReference type="EMBL" id="UNSH01000002">
    <property type="protein sequence ID" value="SZE99754.1"/>
    <property type="molecule type" value="Genomic_DNA"/>
</dbReference>
<gene>
    <name evidence="10" type="ORF">BLGHR1_10486</name>
</gene>
<dbReference type="Gene3D" id="3.30.420.40">
    <property type="match status" value="1"/>
</dbReference>